<dbReference type="Proteomes" id="UP001321473">
    <property type="component" value="Unassembled WGS sequence"/>
</dbReference>
<name>A0AAQ4FAH9_AMBAM</name>
<evidence type="ECO:0000256" key="1">
    <source>
        <dbReference type="ARBA" id="ARBA00022801"/>
    </source>
</evidence>
<dbReference type="AlphaFoldDB" id="A0AAQ4FAH9"/>
<dbReference type="Gene3D" id="3.30.379.10">
    <property type="entry name" value="Chitobiase/beta-hexosaminidase domain 2-like"/>
    <property type="match status" value="1"/>
</dbReference>
<protein>
    <submittedName>
        <fullName evidence="2">Uncharacterized protein</fullName>
    </submittedName>
</protein>
<evidence type="ECO:0000313" key="2">
    <source>
        <dbReference type="EMBL" id="KAK8784099.1"/>
    </source>
</evidence>
<keyword evidence="1" id="KW-0378">Hydrolase</keyword>
<sequence>MAIQRRRLLGAQEPLVPSPALWPAPQSVELSDSALRVLNRKVFELISAGADDECDVLEKALQRYRRLLFATSAPEEVGEVAGPQLTVLYRLVVRVKQGQQCRYPQAGSDESC</sequence>
<dbReference type="GO" id="GO:0016787">
    <property type="term" value="F:hydrolase activity"/>
    <property type="evidence" value="ECO:0007669"/>
    <property type="project" value="UniProtKB-KW"/>
</dbReference>
<proteinExistence type="predicted"/>
<organism evidence="2 3">
    <name type="scientific">Amblyomma americanum</name>
    <name type="common">Lone star tick</name>
    <dbReference type="NCBI Taxonomy" id="6943"/>
    <lineage>
        <taxon>Eukaryota</taxon>
        <taxon>Metazoa</taxon>
        <taxon>Ecdysozoa</taxon>
        <taxon>Arthropoda</taxon>
        <taxon>Chelicerata</taxon>
        <taxon>Arachnida</taxon>
        <taxon>Acari</taxon>
        <taxon>Parasitiformes</taxon>
        <taxon>Ixodida</taxon>
        <taxon>Ixodoidea</taxon>
        <taxon>Ixodidae</taxon>
        <taxon>Amblyomminae</taxon>
        <taxon>Amblyomma</taxon>
    </lineage>
</organism>
<reference evidence="2 3" key="1">
    <citation type="journal article" date="2023" name="Arcadia Sci">
        <title>De novo assembly of a long-read Amblyomma americanum tick genome.</title>
        <authorList>
            <person name="Chou S."/>
            <person name="Poskanzer K.E."/>
            <person name="Rollins M."/>
            <person name="Thuy-Boun P.S."/>
        </authorList>
    </citation>
    <scope>NUCLEOTIDE SEQUENCE [LARGE SCALE GENOMIC DNA]</scope>
    <source>
        <strain evidence="2">F_SG_1</strain>
        <tissue evidence="2">Salivary glands</tissue>
    </source>
</reference>
<comment type="caution">
    <text evidence="2">The sequence shown here is derived from an EMBL/GenBank/DDBJ whole genome shotgun (WGS) entry which is preliminary data.</text>
</comment>
<dbReference type="EMBL" id="JARKHS020004868">
    <property type="protein sequence ID" value="KAK8784099.1"/>
    <property type="molecule type" value="Genomic_DNA"/>
</dbReference>
<evidence type="ECO:0000313" key="3">
    <source>
        <dbReference type="Proteomes" id="UP001321473"/>
    </source>
</evidence>
<keyword evidence="3" id="KW-1185">Reference proteome</keyword>
<accession>A0AAQ4FAH9</accession>
<dbReference type="SUPFAM" id="SSF55545">
    <property type="entry name" value="beta-N-acetylhexosaminidase-like domain"/>
    <property type="match status" value="1"/>
</dbReference>
<dbReference type="InterPro" id="IPR029018">
    <property type="entry name" value="Hex-like_dom2"/>
</dbReference>
<gene>
    <name evidence="2" type="ORF">V5799_009540</name>
</gene>